<dbReference type="EMBL" id="JBANAX010000663">
    <property type="protein sequence ID" value="KAL1198563.1"/>
    <property type="molecule type" value="Genomic_DNA"/>
</dbReference>
<name>A0ABD0ZVW3_CARAN</name>
<organism evidence="1 2">
    <name type="scientific">Cardamine amara subsp. amara</name>
    <dbReference type="NCBI Taxonomy" id="228776"/>
    <lineage>
        <taxon>Eukaryota</taxon>
        <taxon>Viridiplantae</taxon>
        <taxon>Streptophyta</taxon>
        <taxon>Embryophyta</taxon>
        <taxon>Tracheophyta</taxon>
        <taxon>Spermatophyta</taxon>
        <taxon>Magnoliopsida</taxon>
        <taxon>eudicotyledons</taxon>
        <taxon>Gunneridae</taxon>
        <taxon>Pentapetalae</taxon>
        <taxon>rosids</taxon>
        <taxon>malvids</taxon>
        <taxon>Brassicales</taxon>
        <taxon>Brassicaceae</taxon>
        <taxon>Cardamineae</taxon>
        <taxon>Cardamine</taxon>
    </lineage>
</organism>
<dbReference type="AlphaFoldDB" id="A0ABD0ZVW3"/>
<accession>A0ABD0ZVW3</accession>
<protein>
    <submittedName>
        <fullName evidence="1">Uncharacterized protein</fullName>
    </submittedName>
</protein>
<reference evidence="1 2" key="1">
    <citation type="submission" date="2024-04" db="EMBL/GenBank/DDBJ databases">
        <title>Genome assembly C_amara_ONT_v2.</title>
        <authorList>
            <person name="Yant L."/>
            <person name="Moore C."/>
            <person name="Slenker M."/>
        </authorList>
    </citation>
    <scope>NUCLEOTIDE SEQUENCE [LARGE SCALE GENOMIC DNA]</scope>
    <source>
        <tissue evidence="1">Leaf</tissue>
    </source>
</reference>
<gene>
    <name evidence="1" type="ORF">V5N11_021641</name>
</gene>
<sequence length="128" mass="14751">MDKLHKDVWLIVVTEKSPRKSSIPCSRYHFTGTEYNCCRASLHTMGSVGEAIEALNNPCDWPKYRSLLKRFQRIRQKFRYCEFKKSSAQANLAARRIAQSVTQDGRVNFYLAAGGPGWLHSILENDRQ</sequence>
<evidence type="ECO:0000313" key="2">
    <source>
        <dbReference type="Proteomes" id="UP001558713"/>
    </source>
</evidence>
<keyword evidence="2" id="KW-1185">Reference proteome</keyword>
<comment type="caution">
    <text evidence="1">The sequence shown here is derived from an EMBL/GenBank/DDBJ whole genome shotgun (WGS) entry which is preliminary data.</text>
</comment>
<dbReference type="Proteomes" id="UP001558713">
    <property type="component" value="Unassembled WGS sequence"/>
</dbReference>
<proteinExistence type="predicted"/>
<evidence type="ECO:0000313" key="1">
    <source>
        <dbReference type="EMBL" id="KAL1198563.1"/>
    </source>
</evidence>